<feature type="chain" id="PRO_5004901768" description="Lipoprotein" evidence="1">
    <location>
        <begin position="22"/>
        <end position="134"/>
    </location>
</feature>
<dbReference type="eggNOG" id="ENOG5034C3A">
    <property type="taxonomic scope" value="Bacteria"/>
</dbReference>
<protein>
    <recommendedName>
        <fullName evidence="4">Lipoprotein</fullName>
    </recommendedName>
</protein>
<dbReference type="PATRIC" id="fig|1341157.4.peg.2836"/>
<name>W7UEU8_RUMFL</name>
<feature type="signal peptide" evidence="1">
    <location>
        <begin position="1"/>
        <end position="21"/>
    </location>
</feature>
<organism evidence="2 3">
    <name type="scientific">Ruminococcus flavefaciens 007c</name>
    <dbReference type="NCBI Taxonomy" id="1341157"/>
    <lineage>
        <taxon>Bacteria</taxon>
        <taxon>Bacillati</taxon>
        <taxon>Bacillota</taxon>
        <taxon>Clostridia</taxon>
        <taxon>Eubacteriales</taxon>
        <taxon>Oscillospiraceae</taxon>
        <taxon>Ruminococcus</taxon>
    </lineage>
</organism>
<keyword evidence="1" id="KW-0732">Signal</keyword>
<sequence length="134" mass="14509">MKRRSLLIISLIMILSVFCLAGCNVNTSGYMATGYVKSNTTGSAHMSFSSFKGSDSFSISSRSGSAKELKYSGKLESGNITVYYETDGTKKELFSLKGGEEIDSSLSDLGKGTVKITLDTEEKCKGGKFDFKFE</sequence>
<proteinExistence type="predicted"/>
<comment type="caution">
    <text evidence="2">The sequence shown here is derived from an EMBL/GenBank/DDBJ whole genome shotgun (WGS) entry which is preliminary data.</text>
</comment>
<dbReference type="Proteomes" id="UP000019365">
    <property type="component" value="Unassembled WGS sequence"/>
</dbReference>
<evidence type="ECO:0000313" key="3">
    <source>
        <dbReference type="Proteomes" id="UP000019365"/>
    </source>
</evidence>
<evidence type="ECO:0000313" key="2">
    <source>
        <dbReference type="EMBL" id="EWM52463.1"/>
    </source>
</evidence>
<reference evidence="2 3" key="1">
    <citation type="journal article" date="2014" name="PLoS ONE">
        <title>Rumen cellulosomics: divergent fiber-degrading strategies revealed by comparative genome-wide analysis of six ruminococcal strains.</title>
        <authorList>
            <person name="Dassa B."/>
            <person name="Borovok I."/>
            <person name="Ruimy-Israeli V."/>
            <person name="Lamed R."/>
            <person name="Flint H.J."/>
            <person name="Duncan S.H."/>
            <person name="Henrissat B."/>
            <person name="Coutinho P."/>
            <person name="Morrison M."/>
            <person name="Mosoni P."/>
            <person name="Yeoman C.J."/>
            <person name="White B.A."/>
            <person name="Bayer E.A."/>
        </authorList>
    </citation>
    <scope>NUCLEOTIDE SEQUENCE [LARGE SCALE GENOMIC DNA]</scope>
    <source>
        <strain evidence="2 3">007c</strain>
    </source>
</reference>
<evidence type="ECO:0008006" key="4">
    <source>
        <dbReference type="Google" id="ProtNLM"/>
    </source>
</evidence>
<keyword evidence="3" id="KW-1185">Reference proteome</keyword>
<gene>
    <name evidence="2" type="ORF">RF007C_07960</name>
</gene>
<dbReference type="OrthoDB" id="2046716at2"/>
<dbReference type="RefSeq" id="WP_037300931.1">
    <property type="nucleotide sequence ID" value="NZ_ATAX01000035.1"/>
</dbReference>
<accession>W7UEU8</accession>
<evidence type="ECO:0000256" key="1">
    <source>
        <dbReference type="SAM" id="SignalP"/>
    </source>
</evidence>
<dbReference type="AlphaFoldDB" id="W7UEU8"/>
<dbReference type="EMBL" id="ATAX01000035">
    <property type="protein sequence ID" value="EWM52463.1"/>
    <property type="molecule type" value="Genomic_DNA"/>
</dbReference>